<dbReference type="OrthoDB" id="419734at2759"/>
<dbReference type="PANTHER" id="PTHR23507:SF1">
    <property type="entry name" value="FI18259P1-RELATED"/>
    <property type="match status" value="1"/>
</dbReference>
<keyword evidence="4 5" id="KW-0472">Membrane</keyword>
<proteinExistence type="predicted"/>
<feature type="transmembrane region" description="Helical" evidence="5">
    <location>
        <begin position="210"/>
        <end position="232"/>
    </location>
</feature>
<organism evidence="6 7">
    <name type="scientific">Branchiostoma lanceolatum</name>
    <name type="common">Common lancelet</name>
    <name type="synonym">Amphioxus lanceolatum</name>
    <dbReference type="NCBI Taxonomy" id="7740"/>
    <lineage>
        <taxon>Eukaryota</taxon>
        <taxon>Metazoa</taxon>
        <taxon>Chordata</taxon>
        <taxon>Cephalochordata</taxon>
        <taxon>Leptocardii</taxon>
        <taxon>Amphioxiformes</taxon>
        <taxon>Branchiostomatidae</taxon>
        <taxon>Branchiostoma</taxon>
    </lineage>
</organism>
<dbReference type="GO" id="GO:0022857">
    <property type="term" value="F:transmembrane transporter activity"/>
    <property type="evidence" value="ECO:0007669"/>
    <property type="project" value="TreeGrafter"/>
</dbReference>
<protein>
    <submittedName>
        <fullName evidence="6">SLC46A3 protein</fullName>
    </submittedName>
</protein>
<dbReference type="AlphaFoldDB" id="A0A8K0A693"/>
<accession>A0A8K0A693</accession>
<dbReference type="InterPro" id="IPR036259">
    <property type="entry name" value="MFS_trans_sf"/>
</dbReference>
<keyword evidence="3 5" id="KW-1133">Transmembrane helix</keyword>
<sequence>MPAVRPVVPSSFGGRLDFEEFKFQLAEVVTPVTGGFSVAPIARTWSINFHYELFAGIQTKPVLSTVMVMPLQQQYIYYKLGNDTLPSSSRCDVNTSHPASKANQKAAAESANWLTYIRLSISLPSLLMVLVLGSLSDRLGRKVTIIAPLIGTLIWFLLSALVVYLDLPLVMFLVADITGDGKSREVRIAIVGSATVNFLYAATLSVMPGLVLLVCAGIYLISSILVSVLQCYDSSTDYEYS</sequence>
<evidence type="ECO:0000256" key="1">
    <source>
        <dbReference type="ARBA" id="ARBA00004141"/>
    </source>
</evidence>
<evidence type="ECO:0000313" key="6">
    <source>
        <dbReference type="EMBL" id="CAH1269849.1"/>
    </source>
</evidence>
<dbReference type="Proteomes" id="UP000838412">
    <property type="component" value="Chromosome 7"/>
</dbReference>
<keyword evidence="7" id="KW-1185">Reference proteome</keyword>
<name>A0A8K0A693_BRALA</name>
<evidence type="ECO:0000256" key="4">
    <source>
        <dbReference type="ARBA" id="ARBA00023136"/>
    </source>
</evidence>
<dbReference type="PANTHER" id="PTHR23507">
    <property type="entry name" value="ZGC:174356"/>
    <property type="match status" value="1"/>
</dbReference>
<evidence type="ECO:0000256" key="2">
    <source>
        <dbReference type="ARBA" id="ARBA00022692"/>
    </source>
</evidence>
<feature type="transmembrane region" description="Helical" evidence="5">
    <location>
        <begin position="113"/>
        <end position="133"/>
    </location>
</feature>
<dbReference type="SUPFAM" id="SSF103473">
    <property type="entry name" value="MFS general substrate transporter"/>
    <property type="match status" value="1"/>
</dbReference>
<comment type="subcellular location">
    <subcellularLocation>
        <location evidence="1">Membrane</location>
        <topology evidence="1">Multi-pass membrane protein</topology>
    </subcellularLocation>
</comment>
<gene>
    <name evidence="6" type="primary">SLC46A3</name>
    <name evidence="6" type="ORF">BLAG_LOCUS22359</name>
</gene>
<reference evidence="6" key="1">
    <citation type="submission" date="2022-01" db="EMBL/GenBank/DDBJ databases">
        <authorList>
            <person name="Braso-Vives M."/>
        </authorList>
    </citation>
    <scope>NUCLEOTIDE SEQUENCE</scope>
</reference>
<evidence type="ECO:0000256" key="5">
    <source>
        <dbReference type="SAM" id="Phobius"/>
    </source>
</evidence>
<evidence type="ECO:0000313" key="7">
    <source>
        <dbReference type="Proteomes" id="UP000838412"/>
    </source>
</evidence>
<keyword evidence="2 5" id="KW-0812">Transmembrane</keyword>
<dbReference type="EMBL" id="OV696692">
    <property type="protein sequence ID" value="CAH1269849.1"/>
    <property type="molecule type" value="Genomic_DNA"/>
</dbReference>
<dbReference type="Gene3D" id="1.20.1250.20">
    <property type="entry name" value="MFS general substrate transporter like domains"/>
    <property type="match status" value="1"/>
</dbReference>
<dbReference type="GO" id="GO:0016020">
    <property type="term" value="C:membrane"/>
    <property type="evidence" value="ECO:0007669"/>
    <property type="project" value="UniProtKB-SubCell"/>
</dbReference>
<feature type="transmembrane region" description="Helical" evidence="5">
    <location>
        <begin position="145"/>
        <end position="174"/>
    </location>
</feature>
<evidence type="ECO:0000256" key="3">
    <source>
        <dbReference type="ARBA" id="ARBA00022989"/>
    </source>
</evidence>